<name>A0A286U7R7_9AGAM</name>
<dbReference type="AlphaFoldDB" id="A0A286U7R7"/>
<proteinExistence type="predicted"/>
<protein>
    <recommendedName>
        <fullName evidence="3">NTF2 domain-containing protein</fullName>
    </recommendedName>
</protein>
<comment type="caution">
    <text evidence="1">The sequence shown here is derived from an EMBL/GenBank/DDBJ whole genome shotgun (WGS) entry which is preliminary data.</text>
</comment>
<organism evidence="1 2">
    <name type="scientific">Pyrrhoderma noxium</name>
    <dbReference type="NCBI Taxonomy" id="2282107"/>
    <lineage>
        <taxon>Eukaryota</taxon>
        <taxon>Fungi</taxon>
        <taxon>Dikarya</taxon>
        <taxon>Basidiomycota</taxon>
        <taxon>Agaricomycotina</taxon>
        <taxon>Agaricomycetes</taxon>
        <taxon>Hymenochaetales</taxon>
        <taxon>Hymenochaetaceae</taxon>
        <taxon>Pyrrhoderma</taxon>
    </lineage>
</organism>
<dbReference type="Proteomes" id="UP000217199">
    <property type="component" value="Unassembled WGS sequence"/>
</dbReference>
<evidence type="ECO:0008006" key="3">
    <source>
        <dbReference type="Google" id="ProtNLM"/>
    </source>
</evidence>
<dbReference type="EMBL" id="NBII01000009">
    <property type="protein sequence ID" value="PAV15554.1"/>
    <property type="molecule type" value="Genomic_DNA"/>
</dbReference>
<dbReference type="OrthoDB" id="3188871at2759"/>
<accession>A0A286U7R7</accession>
<dbReference type="InParanoid" id="A0A286U7R7"/>
<evidence type="ECO:0000313" key="2">
    <source>
        <dbReference type="Proteomes" id="UP000217199"/>
    </source>
</evidence>
<sequence>MAANIVLPPLKSWATSRLTALIKDAPSEFDAAFDAFVAKDAKITFNGVPQSREEYKKLLSNEQILEQSATINIHNVVVAPSLGTQEIQTSGVVGIFYDATYFEKIRVRDAAVTHSVQSSLNIQVAQDESIPSPPPHGFVDKRRAFQIDQVSLDVRGLINSSDNN</sequence>
<keyword evidence="2" id="KW-1185">Reference proteome</keyword>
<gene>
    <name evidence="1" type="ORF">PNOK_0841200</name>
</gene>
<reference evidence="1 2" key="1">
    <citation type="journal article" date="2017" name="Mol. Ecol.">
        <title>Comparative and population genomic landscape of Phellinus noxius: A hypervariable fungus causing root rot in trees.</title>
        <authorList>
            <person name="Chung C.L."/>
            <person name="Lee T.J."/>
            <person name="Akiba M."/>
            <person name="Lee H.H."/>
            <person name="Kuo T.H."/>
            <person name="Liu D."/>
            <person name="Ke H.M."/>
            <person name="Yokoi T."/>
            <person name="Roa M.B."/>
            <person name="Lu M.J."/>
            <person name="Chang Y.Y."/>
            <person name="Ann P.J."/>
            <person name="Tsai J.N."/>
            <person name="Chen C.Y."/>
            <person name="Tzean S.S."/>
            <person name="Ota Y."/>
            <person name="Hattori T."/>
            <person name="Sahashi N."/>
            <person name="Liou R.F."/>
            <person name="Kikuchi T."/>
            <person name="Tsai I.J."/>
        </authorList>
    </citation>
    <scope>NUCLEOTIDE SEQUENCE [LARGE SCALE GENOMIC DNA]</scope>
    <source>
        <strain evidence="1 2">FFPRI411160</strain>
    </source>
</reference>
<evidence type="ECO:0000313" key="1">
    <source>
        <dbReference type="EMBL" id="PAV15554.1"/>
    </source>
</evidence>